<organism evidence="1">
    <name type="scientific">marine sediment metagenome</name>
    <dbReference type="NCBI Taxonomy" id="412755"/>
    <lineage>
        <taxon>unclassified sequences</taxon>
        <taxon>metagenomes</taxon>
        <taxon>ecological metagenomes</taxon>
    </lineage>
</organism>
<proteinExistence type="predicted"/>
<accession>X1AUQ9</accession>
<name>X1AUQ9_9ZZZZ</name>
<reference evidence="1" key="1">
    <citation type="journal article" date="2014" name="Front. Microbiol.">
        <title>High frequency of phylogenetically diverse reductive dehalogenase-homologous genes in deep subseafloor sedimentary metagenomes.</title>
        <authorList>
            <person name="Kawai M."/>
            <person name="Futagami T."/>
            <person name="Toyoda A."/>
            <person name="Takaki Y."/>
            <person name="Nishi S."/>
            <person name="Hori S."/>
            <person name="Arai W."/>
            <person name="Tsubouchi T."/>
            <person name="Morono Y."/>
            <person name="Uchiyama I."/>
            <person name="Ito T."/>
            <person name="Fujiyama A."/>
            <person name="Inagaki F."/>
            <person name="Takami H."/>
        </authorList>
    </citation>
    <scope>NUCLEOTIDE SEQUENCE</scope>
    <source>
        <strain evidence="1">Expedition CK06-06</strain>
    </source>
</reference>
<evidence type="ECO:0000313" key="1">
    <source>
        <dbReference type="EMBL" id="GAG86430.1"/>
    </source>
</evidence>
<dbReference type="AlphaFoldDB" id="X1AUQ9"/>
<protein>
    <recommendedName>
        <fullName evidence="2">Terminase large subunit gp17-like C-terminal domain-containing protein</fullName>
    </recommendedName>
</protein>
<evidence type="ECO:0008006" key="2">
    <source>
        <dbReference type="Google" id="ProtNLM"/>
    </source>
</evidence>
<dbReference type="EMBL" id="BART01012875">
    <property type="protein sequence ID" value="GAG86430.1"/>
    <property type="molecule type" value="Genomic_DNA"/>
</dbReference>
<sequence>VQVIGDVIYVVDEIYEQYRTTREIIQICKLKPWWSKVSSHGVIDVAGKQHQAMESVAEVWGSTKPDGAGIDLAMQLVPIQPGIDRYRDFLKINPLSNQPSVVISPRCHGLISEHGGEFNPFTGQQAVYRYHIDKEGLTLGEEPEDKFNHAIKAMIYGIVDRFGYVIPDSGMRRAIKFSGSGRRT</sequence>
<comment type="caution">
    <text evidence="1">The sequence shown here is derived from an EMBL/GenBank/DDBJ whole genome shotgun (WGS) entry which is preliminary data.</text>
</comment>
<gene>
    <name evidence="1" type="ORF">S01H4_26627</name>
</gene>
<dbReference type="Gene3D" id="3.30.420.280">
    <property type="match status" value="1"/>
</dbReference>
<feature type="non-terminal residue" evidence="1">
    <location>
        <position position="1"/>
    </location>
</feature>